<dbReference type="Gene3D" id="3.80.10.10">
    <property type="entry name" value="Ribonuclease Inhibitor"/>
    <property type="match status" value="1"/>
</dbReference>
<gene>
    <name evidence="10" type="ORF">MKW98_006073</name>
</gene>
<proteinExistence type="predicted"/>
<keyword evidence="5" id="KW-0175">Coiled coil</keyword>
<feature type="domain" description="NB-ARC" evidence="6">
    <location>
        <begin position="201"/>
        <end position="359"/>
    </location>
</feature>
<dbReference type="InterPro" id="IPR036388">
    <property type="entry name" value="WH-like_DNA-bd_sf"/>
</dbReference>
<dbReference type="Gene3D" id="3.40.50.300">
    <property type="entry name" value="P-loop containing nucleotide triphosphate hydrolases"/>
    <property type="match status" value="1"/>
</dbReference>
<dbReference type="Pfam" id="PF18052">
    <property type="entry name" value="Rx_N"/>
    <property type="match status" value="1"/>
</dbReference>
<dbReference type="InterPro" id="IPR042197">
    <property type="entry name" value="Apaf_helical"/>
</dbReference>
<dbReference type="InterPro" id="IPR027417">
    <property type="entry name" value="P-loop_NTPase"/>
</dbReference>
<keyword evidence="1" id="KW-0677">Repeat</keyword>
<keyword evidence="2" id="KW-0547">Nucleotide-binding</keyword>
<dbReference type="Pfam" id="PF00931">
    <property type="entry name" value="NB-ARC"/>
    <property type="match status" value="1"/>
</dbReference>
<keyword evidence="3" id="KW-0611">Plant defense</keyword>
<dbReference type="InterPro" id="IPR058922">
    <property type="entry name" value="WHD_DRP"/>
</dbReference>
<dbReference type="Gene3D" id="1.20.5.4130">
    <property type="match status" value="1"/>
</dbReference>
<dbReference type="AlphaFoldDB" id="A0AAD4TGK7"/>
<evidence type="ECO:0000259" key="8">
    <source>
        <dbReference type="Pfam" id="PF23559"/>
    </source>
</evidence>
<evidence type="ECO:0000259" key="9">
    <source>
        <dbReference type="Pfam" id="PF23598"/>
    </source>
</evidence>
<evidence type="ECO:0000256" key="2">
    <source>
        <dbReference type="ARBA" id="ARBA00022741"/>
    </source>
</evidence>
<dbReference type="SUPFAM" id="SSF52058">
    <property type="entry name" value="L domain-like"/>
    <property type="match status" value="1"/>
</dbReference>
<evidence type="ECO:0000256" key="5">
    <source>
        <dbReference type="SAM" id="Coils"/>
    </source>
</evidence>
<organism evidence="10 11">
    <name type="scientific">Papaver atlanticum</name>
    <dbReference type="NCBI Taxonomy" id="357466"/>
    <lineage>
        <taxon>Eukaryota</taxon>
        <taxon>Viridiplantae</taxon>
        <taxon>Streptophyta</taxon>
        <taxon>Embryophyta</taxon>
        <taxon>Tracheophyta</taxon>
        <taxon>Spermatophyta</taxon>
        <taxon>Magnoliopsida</taxon>
        <taxon>Ranunculales</taxon>
        <taxon>Papaveraceae</taxon>
        <taxon>Papaveroideae</taxon>
        <taxon>Papaver</taxon>
    </lineage>
</organism>
<evidence type="ECO:0000313" key="11">
    <source>
        <dbReference type="Proteomes" id="UP001202328"/>
    </source>
</evidence>
<dbReference type="GO" id="GO:0051707">
    <property type="term" value="P:response to other organism"/>
    <property type="evidence" value="ECO:0007669"/>
    <property type="project" value="UniProtKB-ARBA"/>
</dbReference>
<evidence type="ECO:0000256" key="4">
    <source>
        <dbReference type="ARBA" id="ARBA00022840"/>
    </source>
</evidence>
<feature type="domain" description="Disease resistance R13L4/SHOC-2-like LRR" evidence="9">
    <location>
        <begin position="562"/>
        <end position="794"/>
    </location>
</feature>
<dbReference type="Proteomes" id="UP001202328">
    <property type="component" value="Unassembled WGS sequence"/>
</dbReference>
<dbReference type="EMBL" id="JAJJMB010001716">
    <property type="protein sequence ID" value="KAI3955713.1"/>
    <property type="molecule type" value="Genomic_DNA"/>
</dbReference>
<evidence type="ECO:0000256" key="3">
    <source>
        <dbReference type="ARBA" id="ARBA00022821"/>
    </source>
</evidence>
<reference evidence="10" key="1">
    <citation type="submission" date="2022-04" db="EMBL/GenBank/DDBJ databases">
        <title>A functionally conserved STORR gene fusion in Papaver species that diverged 16.8 million years ago.</title>
        <authorList>
            <person name="Catania T."/>
        </authorList>
    </citation>
    <scope>NUCLEOTIDE SEQUENCE</scope>
    <source>
        <strain evidence="10">S-188037</strain>
    </source>
</reference>
<dbReference type="Pfam" id="PF23598">
    <property type="entry name" value="LRR_14"/>
    <property type="match status" value="1"/>
</dbReference>
<name>A0AAD4TGK7_9MAGN</name>
<protein>
    <submittedName>
        <fullName evidence="10">Uncharacterized protein</fullName>
    </submittedName>
</protein>
<dbReference type="Gene3D" id="1.10.8.430">
    <property type="entry name" value="Helical domain of apoptotic protease-activating factors"/>
    <property type="match status" value="1"/>
</dbReference>
<dbReference type="Pfam" id="PF23559">
    <property type="entry name" value="WHD_DRP"/>
    <property type="match status" value="1"/>
</dbReference>
<dbReference type="SUPFAM" id="SSF52540">
    <property type="entry name" value="P-loop containing nucleoside triphosphate hydrolases"/>
    <property type="match status" value="1"/>
</dbReference>
<evidence type="ECO:0000256" key="1">
    <source>
        <dbReference type="ARBA" id="ARBA00022737"/>
    </source>
</evidence>
<dbReference type="Gene3D" id="1.10.10.10">
    <property type="entry name" value="Winged helix-like DNA-binding domain superfamily/Winged helix DNA-binding domain"/>
    <property type="match status" value="1"/>
</dbReference>
<comment type="caution">
    <text evidence="10">The sequence shown here is derived from an EMBL/GenBank/DDBJ whole genome shotgun (WGS) entry which is preliminary data.</text>
</comment>
<dbReference type="PRINTS" id="PR00364">
    <property type="entry name" value="DISEASERSIST"/>
</dbReference>
<dbReference type="GO" id="GO:0005524">
    <property type="term" value="F:ATP binding"/>
    <property type="evidence" value="ECO:0007669"/>
    <property type="project" value="UniProtKB-KW"/>
</dbReference>
<dbReference type="PANTHER" id="PTHR36766:SF40">
    <property type="entry name" value="DISEASE RESISTANCE PROTEIN RGA3"/>
    <property type="match status" value="1"/>
</dbReference>
<keyword evidence="4" id="KW-0067">ATP-binding</keyword>
<dbReference type="InterPro" id="IPR055414">
    <property type="entry name" value="LRR_R13L4/SHOC2-like"/>
</dbReference>
<feature type="coiled-coil region" evidence="5">
    <location>
        <begin position="29"/>
        <end position="56"/>
    </location>
</feature>
<sequence>MGSSSVITLLIKKLHAVTDLLSDGIGTRIIDTGNKMKKLERALNRLESILEDAELKQLGDDEVYDFFARLKDLVYDAEDMLDEWILYIQRKKMRHDPTRKGRNKVYSSRTPTDFGYVFNCCIKFRKVKSLTKQFKKMKDESLKYDLSKTVRVVPNDFCTNSGFDNFCYCDDQVVYGREFDKEIIFKKIFEGDMVDNREVTGVRVISIVGIGGIGKTTLAQSVYNDDKVKSHFDTRLWVSVPQTAASYLEITVRRILEALSSFSGDDFSCGEDIDLMSLLCYRIKQKKFLLVLDDVWDENIQKWQSLKKSLNSGFPGSSILILTRNKMVACLMSTTTLHELQPLSKESAWDLFRRIALGEKDNGGGDALKPFQEIGRIVSQRCNGVPLALKCLGALLRTKKNRQEWEDVMESDKWELLEMEPILPALYFSYYSLPPVLKLCFSYTATIPKAYEINKGMLIKLWMAQGFLGSSTTHDRDPELIGEECFQELMMRSFFNPQQTNKDGEVTCIKMHDLFHDLAASMSGRSFMEIGNTTSKTKKARHLSVLQSDLDSFARSVRKGNHVSSFKLFDCRVNSEKVFPHLFAHLKFLKVLDFSYLCIAELPSQTRKLKHLRYLNLSHTNLECLPEILCDLHNLQILILNHCEKLLRLPENLVKLSGLRHLENQNTPKLEYFPEGFGKLTNLRTLSKFVVASSSSKGAKIGELKELNLLEGHLEIRGLKRVKSRSDAMKAELVKKKHLRSLCLDFECDPVQTPEAIKIMENVLEALEPFPEIRSNVKVLNYPSSKYPSWISPSDSDQTQKNMDCIESVGVSMC</sequence>
<dbReference type="GO" id="GO:0043531">
    <property type="term" value="F:ADP binding"/>
    <property type="evidence" value="ECO:0007669"/>
    <property type="project" value="InterPro"/>
</dbReference>
<dbReference type="InterPro" id="IPR002182">
    <property type="entry name" value="NB-ARC"/>
</dbReference>
<dbReference type="InterPro" id="IPR041118">
    <property type="entry name" value="Rx_N"/>
</dbReference>
<evidence type="ECO:0000259" key="7">
    <source>
        <dbReference type="Pfam" id="PF18052"/>
    </source>
</evidence>
<evidence type="ECO:0000259" key="6">
    <source>
        <dbReference type="Pfam" id="PF00931"/>
    </source>
</evidence>
<keyword evidence="11" id="KW-1185">Reference proteome</keyword>
<evidence type="ECO:0000313" key="10">
    <source>
        <dbReference type="EMBL" id="KAI3955713.1"/>
    </source>
</evidence>
<dbReference type="GO" id="GO:0006952">
    <property type="term" value="P:defense response"/>
    <property type="evidence" value="ECO:0007669"/>
    <property type="project" value="UniProtKB-KW"/>
</dbReference>
<feature type="domain" description="Disease resistance N-terminal" evidence="7">
    <location>
        <begin position="17"/>
        <end position="98"/>
    </location>
</feature>
<dbReference type="PANTHER" id="PTHR36766">
    <property type="entry name" value="PLANT BROAD-SPECTRUM MILDEW RESISTANCE PROTEIN RPW8"/>
    <property type="match status" value="1"/>
</dbReference>
<dbReference type="InterPro" id="IPR032675">
    <property type="entry name" value="LRR_dom_sf"/>
</dbReference>
<feature type="domain" description="Disease resistance protein winged helix" evidence="8">
    <location>
        <begin position="448"/>
        <end position="519"/>
    </location>
</feature>
<accession>A0AAD4TGK7</accession>